<dbReference type="AlphaFoldDB" id="A0AAV5S2Y0"/>
<protein>
    <submittedName>
        <fullName evidence="6">Dsc2 protein</fullName>
    </submittedName>
</protein>
<accession>A0AAV5S2Y0</accession>
<feature type="transmembrane region" description="Helical" evidence="5">
    <location>
        <begin position="177"/>
        <end position="199"/>
    </location>
</feature>
<evidence type="ECO:0000256" key="2">
    <source>
        <dbReference type="ARBA" id="ARBA00022692"/>
    </source>
</evidence>
<evidence type="ECO:0000256" key="1">
    <source>
        <dbReference type="ARBA" id="ARBA00004141"/>
    </source>
</evidence>
<sequence length="267" mass="29470">MSLSPPGVAQLPVTRFLMVASPAVPLVMAILGLKQLFLAQFDPFVSEYKQFHRLFLFQLCPLNESDALLLLLIWYSLRHLEPLMGSAKYASVVVLALGYTTLLLALTMLLANMFLPWLWNRLPSGALPTALALFHFYKQYTPPVYFIEVVLPTLPKSQGSATNSRTVHVSDQVFLDVMVALLVISQGTVGLFCGAAGWLTGVFMDRGLLPGVSRWRLPGVQRLLGHGSHSALQRARQVAQEDQDNGDVPTDVPPRSLGRQFVDTLRG</sequence>
<dbReference type="GO" id="GO:0016020">
    <property type="term" value="C:membrane"/>
    <property type="evidence" value="ECO:0007669"/>
    <property type="project" value="UniProtKB-SubCell"/>
</dbReference>
<name>A0AAV5S2Y0_MAUHU</name>
<evidence type="ECO:0000313" key="7">
    <source>
        <dbReference type="Proteomes" id="UP001377567"/>
    </source>
</evidence>
<organism evidence="6 7">
    <name type="scientific">Maudiozyma humilis</name>
    <name type="common">Sour dough yeast</name>
    <name type="synonym">Kazachstania humilis</name>
    <dbReference type="NCBI Taxonomy" id="51915"/>
    <lineage>
        <taxon>Eukaryota</taxon>
        <taxon>Fungi</taxon>
        <taxon>Dikarya</taxon>
        <taxon>Ascomycota</taxon>
        <taxon>Saccharomycotina</taxon>
        <taxon>Saccharomycetes</taxon>
        <taxon>Saccharomycetales</taxon>
        <taxon>Saccharomycetaceae</taxon>
        <taxon>Maudiozyma</taxon>
    </lineage>
</organism>
<keyword evidence="2 5" id="KW-0812">Transmembrane</keyword>
<feature type="transmembrane region" description="Helical" evidence="5">
    <location>
        <begin position="12"/>
        <end position="33"/>
    </location>
</feature>
<comment type="subcellular location">
    <subcellularLocation>
        <location evidence="1">Membrane</location>
        <topology evidence="1">Multi-pass membrane protein</topology>
    </subcellularLocation>
</comment>
<proteinExistence type="predicted"/>
<evidence type="ECO:0000256" key="5">
    <source>
        <dbReference type="SAM" id="Phobius"/>
    </source>
</evidence>
<comment type="caution">
    <text evidence="6">The sequence shown here is derived from an EMBL/GenBank/DDBJ whole genome shotgun (WGS) entry which is preliminary data.</text>
</comment>
<evidence type="ECO:0000256" key="3">
    <source>
        <dbReference type="ARBA" id="ARBA00022989"/>
    </source>
</evidence>
<keyword evidence="4 5" id="KW-0472">Membrane</keyword>
<evidence type="ECO:0000313" key="6">
    <source>
        <dbReference type="EMBL" id="GMM57977.1"/>
    </source>
</evidence>
<evidence type="ECO:0000256" key="4">
    <source>
        <dbReference type="ARBA" id="ARBA00023136"/>
    </source>
</evidence>
<feature type="transmembrane region" description="Helical" evidence="5">
    <location>
        <begin position="89"/>
        <end position="111"/>
    </location>
</feature>
<dbReference type="SUPFAM" id="SSF144091">
    <property type="entry name" value="Rhomboid-like"/>
    <property type="match status" value="1"/>
</dbReference>
<dbReference type="EMBL" id="BTGD01000018">
    <property type="protein sequence ID" value="GMM57977.1"/>
    <property type="molecule type" value="Genomic_DNA"/>
</dbReference>
<dbReference type="Proteomes" id="UP001377567">
    <property type="component" value="Unassembled WGS sequence"/>
</dbReference>
<dbReference type="InterPro" id="IPR035952">
    <property type="entry name" value="Rhomboid-like_sf"/>
</dbReference>
<keyword evidence="7" id="KW-1185">Reference proteome</keyword>
<keyword evidence="3 5" id="KW-1133">Transmembrane helix</keyword>
<gene>
    <name evidence="6" type="ORF">DAKH74_045930</name>
</gene>
<feature type="transmembrane region" description="Helical" evidence="5">
    <location>
        <begin position="54"/>
        <end position="77"/>
    </location>
</feature>
<reference evidence="6 7" key="1">
    <citation type="journal article" date="2023" name="Elife">
        <title>Identification of key yeast species and microbe-microbe interactions impacting larval growth of Drosophila in the wild.</title>
        <authorList>
            <person name="Mure A."/>
            <person name="Sugiura Y."/>
            <person name="Maeda R."/>
            <person name="Honda K."/>
            <person name="Sakurai N."/>
            <person name="Takahashi Y."/>
            <person name="Watada M."/>
            <person name="Katoh T."/>
            <person name="Gotoh A."/>
            <person name="Gotoh Y."/>
            <person name="Taniguchi I."/>
            <person name="Nakamura K."/>
            <person name="Hayashi T."/>
            <person name="Katayama T."/>
            <person name="Uemura T."/>
            <person name="Hattori Y."/>
        </authorList>
    </citation>
    <scope>NUCLEOTIDE SEQUENCE [LARGE SCALE GENOMIC DNA]</scope>
    <source>
        <strain evidence="6 7">KH-74</strain>
    </source>
</reference>